<gene>
    <name evidence="2" type="ORF">MCUN1_000471</name>
</gene>
<dbReference type="Pfam" id="PF13432">
    <property type="entry name" value="TPR_16"/>
    <property type="match status" value="2"/>
</dbReference>
<dbReference type="GO" id="GO:0000127">
    <property type="term" value="C:transcription factor TFIIIC complex"/>
    <property type="evidence" value="ECO:0007669"/>
    <property type="project" value="TreeGrafter"/>
</dbReference>
<dbReference type="SUPFAM" id="SSF48452">
    <property type="entry name" value="TPR-like"/>
    <property type="match status" value="1"/>
</dbReference>
<dbReference type="InterPro" id="IPR019734">
    <property type="entry name" value="TPR_rpt"/>
</dbReference>
<evidence type="ECO:0000313" key="3">
    <source>
        <dbReference type="Proteomes" id="UP001219933"/>
    </source>
</evidence>
<name>A0AAF0J4Y8_9BASI</name>
<feature type="region of interest" description="Disordered" evidence="1">
    <location>
        <begin position="1"/>
        <end position="87"/>
    </location>
</feature>
<feature type="compositionally biased region" description="Acidic residues" evidence="1">
    <location>
        <begin position="834"/>
        <end position="843"/>
    </location>
</feature>
<feature type="region of interest" description="Disordered" evidence="1">
    <location>
        <begin position="826"/>
        <end position="854"/>
    </location>
</feature>
<dbReference type="SMART" id="SM00028">
    <property type="entry name" value="TPR"/>
    <property type="match status" value="6"/>
</dbReference>
<dbReference type="InterPro" id="IPR011990">
    <property type="entry name" value="TPR-like_helical_dom_sf"/>
</dbReference>
<organism evidence="2 3">
    <name type="scientific">Malassezia cuniculi</name>
    <dbReference type="NCBI Taxonomy" id="948313"/>
    <lineage>
        <taxon>Eukaryota</taxon>
        <taxon>Fungi</taxon>
        <taxon>Dikarya</taxon>
        <taxon>Basidiomycota</taxon>
        <taxon>Ustilaginomycotina</taxon>
        <taxon>Malasseziomycetes</taxon>
        <taxon>Malasseziales</taxon>
        <taxon>Malasseziaceae</taxon>
        <taxon>Malassezia</taxon>
    </lineage>
</organism>
<keyword evidence="3" id="KW-1185">Reference proteome</keyword>
<feature type="compositionally biased region" description="Acidic residues" evidence="1">
    <location>
        <begin position="1"/>
        <end position="11"/>
    </location>
</feature>
<dbReference type="Pfam" id="PF14559">
    <property type="entry name" value="TPR_19"/>
    <property type="match status" value="1"/>
</dbReference>
<protein>
    <recommendedName>
        <fullName evidence="4">TPR-like protein</fullName>
    </recommendedName>
</protein>
<sequence>MPSDVDEEPDSFYDSAAESADSGDDYEYSGSEYEDGEEEANEAPAPAPDGDGELDIESDDFNRLINAFSEDPSTKRAPRKGSSWTQSMEAEMESFHHELRDVNGYARKNRPTRIREQALSPEVKALLAQANIAYVEADLPGAIKQLEEVIRIEPTVRSAWYTLGMCFEEMGEEEKSIQCRIVGAHLTSNASDEWKTLARRSRERGLLQQSIYCLQQAIKKNRFDVDAIWDRAVMLKDSGRPRAAVEAFQAILRIQPYDAEVLRELIPLLVSLGDYETGVGVLENMRQESMRGAAVDAPHDPNIDPALAQTGGAAVNFTLNELVTLTDLLILLRRPLQAILVIKQTIRWMRGAPRDDIPEDTQNDFELDDGDDAPELDREVRLRLGKARFMLRDIDEGKRHFSILTSETDPADQPMLFLDMADCYFEHSQYADALEWYRVLVEEGLVDDVQVWVNMGTCCQMTGATQDAAQVYETIIAEHPGNLDVKLLLAEVYEELGVRDRALQLVNDVVALRNQQALRDASQSDKDENTPNATLSFFDEAATAAESRPSRPGLSFAEKERLERQREEETRVAWVQLCALEPRVFPDGFWRHDFVFCADDAPDDETRARFDAARQWLQVAGRLVSSFRAMSLLFPKERFAKYRGVVRPRRGRRSRADIDSQAEELLSRLHDHLVDDPTTELAPEQTSFRTVHFDDWVALFMKYGLALSKIGDLEVAHDMFRHVMVSNTVWPSEERRQALHLCWLSCAIYSRDYSKVFDIARWFAATLQFNNEPLRLIVSLANAAGFYGVDGFVSATNAKLYQRRMRTHEAIVAGKPARINPRTGRWTLVGQGNDADDDDDDDESRASFPVQPLPTKSTPVGEMFYGYMMLCASSFQPAMGYLLRAYELQSNDPLLCLVSAVASLCRATNRQVDNRNHTIVQGLALLSQYAALRGPISEVEYNFGRAFHQLGLVHLAVPRYRRVLELAREDPGCGFNMCREAAYNLALIYAASDAPALAAQLYDEWLVV</sequence>
<evidence type="ECO:0000256" key="1">
    <source>
        <dbReference type="SAM" id="MobiDB-lite"/>
    </source>
</evidence>
<evidence type="ECO:0000313" key="2">
    <source>
        <dbReference type="EMBL" id="WFD33658.1"/>
    </source>
</evidence>
<feature type="compositionally biased region" description="Acidic residues" evidence="1">
    <location>
        <begin position="50"/>
        <end position="59"/>
    </location>
</feature>
<dbReference type="PANTHER" id="PTHR23082:SF0">
    <property type="entry name" value="GENERAL TRANSCRIPTION FACTOR 3C POLYPEPTIDE 3"/>
    <property type="match status" value="1"/>
</dbReference>
<dbReference type="AlphaFoldDB" id="A0AAF0J4Y8"/>
<dbReference type="InterPro" id="IPR039340">
    <property type="entry name" value="Tfc4/TFIIIC-102/Sfc4"/>
</dbReference>
<dbReference type="Proteomes" id="UP001219933">
    <property type="component" value="Chromosome 1"/>
</dbReference>
<dbReference type="GO" id="GO:0006383">
    <property type="term" value="P:transcription by RNA polymerase III"/>
    <property type="evidence" value="ECO:0007669"/>
    <property type="project" value="InterPro"/>
</dbReference>
<evidence type="ECO:0008006" key="4">
    <source>
        <dbReference type="Google" id="ProtNLM"/>
    </source>
</evidence>
<dbReference type="PANTHER" id="PTHR23082">
    <property type="entry name" value="TRANSCRIPTION INITIATION FACTOR IIIC TFIIIC , POLYPEPTIDE 3-RELATED"/>
    <property type="match status" value="1"/>
</dbReference>
<dbReference type="EMBL" id="CP119877">
    <property type="protein sequence ID" value="WFD33658.1"/>
    <property type="molecule type" value="Genomic_DNA"/>
</dbReference>
<accession>A0AAF0J4Y8</accession>
<feature type="compositionally biased region" description="Acidic residues" evidence="1">
    <location>
        <begin position="21"/>
        <end position="41"/>
    </location>
</feature>
<proteinExistence type="predicted"/>
<dbReference type="Gene3D" id="1.25.40.10">
    <property type="entry name" value="Tetratricopeptide repeat domain"/>
    <property type="match status" value="3"/>
</dbReference>
<reference evidence="2" key="1">
    <citation type="submission" date="2023-03" db="EMBL/GenBank/DDBJ databases">
        <title>Mating type loci evolution in Malassezia.</title>
        <authorList>
            <person name="Coelho M.A."/>
        </authorList>
    </citation>
    <scope>NUCLEOTIDE SEQUENCE</scope>
    <source>
        <strain evidence="2">CBS 11721</strain>
    </source>
</reference>